<evidence type="ECO:0000256" key="1">
    <source>
        <dbReference type="SAM" id="MobiDB-lite"/>
    </source>
</evidence>
<accession>A0A8J3ZJT1</accession>
<evidence type="ECO:0000313" key="2">
    <source>
        <dbReference type="EMBL" id="GIJ62768.1"/>
    </source>
</evidence>
<sequence length="55" mass="5741">MQRVMDAITLFGVVIAPAGFTMPAAGGSERGRFADSRADNFRPDNGGLTTLADTP</sequence>
<dbReference type="EMBL" id="BOPG01000082">
    <property type="protein sequence ID" value="GIJ62768.1"/>
    <property type="molecule type" value="Genomic_DNA"/>
</dbReference>
<name>A0A8J3ZJT1_9ACTN</name>
<gene>
    <name evidence="2" type="ORF">Vau01_102840</name>
</gene>
<feature type="compositionally biased region" description="Basic and acidic residues" evidence="1">
    <location>
        <begin position="29"/>
        <end position="42"/>
    </location>
</feature>
<evidence type="ECO:0000313" key="3">
    <source>
        <dbReference type="Proteomes" id="UP000612585"/>
    </source>
</evidence>
<protein>
    <submittedName>
        <fullName evidence="2">Uncharacterized protein</fullName>
    </submittedName>
</protein>
<organism evidence="2 3">
    <name type="scientific">Virgisporangium aurantiacum</name>
    <dbReference type="NCBI Taxonomy" id="175570"/>
    <lineage>
        <taxon>Bacteria</taxon>
        <taxon>Bacillati</taxon>
        <taxon>Actinomycetota</taxon>
        <taxon>Actinomycetes</taxon>
        <taxon>Micromonosporales</taxon>
        <taxon>Micromonosporaceae</taxon>
        <taxon>Virgisporangium</taxon>
    </lineage>
</organism>
<proteinExistence type="predicted"/>
<keyword evidence="3" id="KW-1185">Reference proteome</keyword>
<feature type="region of interest" description="Disordered" evidence="1">
    <location>
        <begin position="28"/>
        <end position="55"/>
    </location>
</feature>
<reference evidence="2" key="1">
    <citation type="submission" date="2021-01" db="EMBL/GenBank/DDBJ databases">
        <title>Whole genome shotgun sequence of Virgisporangium aurantiacum NBRC 16421.</title>
        <authorList>
            <person name="Komaki H."/>
            <person name="Tamura T."/>
        </authorList>
    </citation>
    <scope>NUCLEOTIDE SEQUENCE</scope>
    <source>
        <strain evidence="2">NBRC 16421</strain>
    </source>
</reference>
<comment type="caution">
    <text evidence="2">The sequence shown here is derived from an EMBL/GenBank/DDBJ whole genome shotgun (WGS) entry which is preliminary data.</text>
</comment>
<dbReference type="Proteomes" id="UP000612585">
    <property type="component" value="Unassembled WGS sequence"/>
</dbReference>
<dbReference type="AlphaFoldDB" id="A0A8J3ZJT1"/>